<dbReference type="InterPro" id="IPR007210">
    <property type="entry name" value="ABC_Gly_betaine_transp_sub-bd"/>
</dbReference>
<dbReference type="RefSeq" id="WP_003927435.1">
    <property type="nucleotide sequence ID" value="NZ_BCTB01000002.1"/>
</dbReference>
<dbReference type="PROSITE" id="PS51257">
    <property type="entry name" value="PROKAR_LIPOPROTEIN"/>
    <property type="match status" value="1"/>
</dbReference>
<reference evidence="2 3" key="1">
    <citation type="journal article" date="2016" name="Genome Announc.">
        <title>Draft Genome Sequences of Five Rapidly Growing Mycobacterium Species, M. thermoresistibile, M. fortuitum subsp. acetamidolyticum, M. canariasense, M. brisbanense, and M. novocastrense.</title>
        <authorList>
            <person name="Katahira K."/>
            <person name="Ogura Y."/>
            <person name="Gotoh Y."/>
            <person name="Hayashi T."/>
        </authorList>
    </citation>
    <scope>NUCLEOTIDE SEQUENCE [LARGE SCALE GENOMIC DNA]</scope>
    <source>
        <strain evidence="2 3">JCM6362</strain>
    </source>
</reference>
<dbReference type="Gene3D" id="3.40.190.10">
    <property type="entry name" value="Periplasmic binding protein-like II"/>
    <property type="match status" value="1"/>
</dbReference>
<dbReference type="Pfam" id="PF04069">
    <property type="entry name" value="OpuAC"/>
    <property type="match status" value="1"/>
</dbReference>
<dbReference type="CDD" id="cd13611">
    <property type="entry name" value="PBP2_YehZ"/>
    <property type="match status" value="1"/>
</dbReference>
<sequence>MVRGIALLCTVLLAAVTAGCGLQSSSGAVLKADPGSIGYYESLDGVPITVAAKDFTEQLILGNMLATVLATAGAEVTNMSNTPGSFGVREALLQGRADIAPEYTGTGWINYLGNDEPIKDEVEQWSAVKHADAVNGLTWLPPAPLNNTYAFAIRESEAERLGVTKMSDLHRLDRRDLTFCVESEFVNRNDGLVPMLAAYDLSRAALDRVTVLDTGVIYTATANGECNFGEVFSTDGRIPALGLRVLDDDREFFPKYNMTEVVDTGLLEAHPEIAEIFAQLNPLITNEVMLALNAKVDNDGADPALVARDWLIEQGLVR</sequence>
<dbReference type="GO" id="GO:0022857">
    <property type="term" value="F:transmembrane transporter activity"/>
    <property type="evidence" value="ECO:0007669"/>
    <property type="project" value="InterPro"/>
</dbReference>
<feature type="domain" description="ABC-type glycine betaine transport system substrate-binding" evidence="1">
    <location>
        <begin position="47"/>
        <end position="312"/>
    </location>
</feature>
<dbReference type="SUPFAM" id="SSF53850">
    <property type="entry name" value="Periplasmic binding protein-like II"/>
    <property type="match status" value="1"/>
</dbReference>
<dbReference type="STRING" id="1797.RMCT_0411"/>
<dbReference type="OMA" id="APMNNTY"/>
<reference evidence="3" key="2">
    <citation type="submission" date="2016-02" db="EMBL/GenBank/DDBJ databases">
        <title>Draft genome sequence of five rapidly growing Mycobacterium species.</title>
        <authorList>
            <person name="Katahira K."/>
            <person name="Gotou Y."/>
            <person name="Iida K."/>
            <person name="Ogura Y."/>
            <person name="Hayashi T."/>
        </authorList>
    </citation>
    <scope>NUCLEOTIDE SEQUENCE [LARGE SCALE GENOMIC DNA]</scope>
    <source>
        <strain evidence="3">JCM6362</strain>
    </source>
</reference>
<evidence type="ECO:0000259" key="1">
    <source>
        <dbReference type="Pfam" id="PF04069"/>
    </source>
</evidence>
<proteinExistence type="predicted"/>
<dbReference type="Proteomes" id="UP000069654">
    <property type="component" value="Unassembled WGS sequence"/>
</dbReference>
<dbReference type="GO" id="GO:0043190">
    <property type="term" value="C:ATP-binding cassette (ABC) transporter complex"/>
    <property type="evidence" value="ECO:0007669"/>
    <property type="project" value="InterPro"/>
</dbReference>
<evidence type="ECO:0000313" key="2">
    <source>
        <dbReference type="EMBL" id="GAT13440.1"/>
    </source>
</evidence>
<evidence type="ECO:0000313" key="3">
    <source>
        <dbReference type="Proteomes" id="UP000069654"/>
    </source>
</evidence>
<comment type="caution">
    <text evidence="2">The sequence shown here is derived from an EMBL/GenBank/DDBJ whole genome shotgun (WGS) entry which is preliminary data.</text>
</comment>
<gene>
    <name evidence="2" type="ORF">RMCT_0411</name>
</gene>
<name>A0A100XB80_MYCTH</name>
<dbReference type="EMBL" id="BCTB01000002">
    <property type="protein sequence ID" value="GAT13440.1"/>
    <property type="molecule type" value="Genomic_DNA"/>
</dbReference>
<dbReference type="OrthoDB" id="9781705at2"/>
<organism evidence="2 3">
    <name type="scientific">Mycolicibacterium thermoresistibile</name>
    <name type="common">Mycobacterium thermoresistibile</name>
    <dbReference type="NCBI Taxonomy" id="1797"/>
    <lineage>
        <taxon>Bacteria</taxon>
        <taxon>Bacillati</taxon>
        <taxon>Actinomycetota</taxon>
        <taxon>Actinomycetes</taxon>
        <taxon>Mycobacteriales</taxon>
        <taxon>Mycobacteriaceae</taxon>
        <taxon>Mycolicibacterium</taxon>
    </lineage>
</organism>
<dbReference type="Gene3D" id="3.40.190.120">
    <property type="entry name" value="Osmoprotection protein (prox), domain 2"/>
    <property type="match status" value="1"/>
</dbReference>
<accession>A0A100XB80</accession>
<dbReference type="AlphaFoldDB" id="A0A100XB80"/>
<protein>
    <submittedName>
        <fullName evidence="2">Glycine betaine/carnitine/choline-binding protein OpuCC</fullName>
    </submittedName>
</protein>